<accession>A0A8C8X5J9</accession>
<organism evidence="1 2">
    <name type="scientific">Panthera leo</name>
    <name type="common">Lion</name>
    <dbReference type="NCBI Taxonomy" id="9689"/>
    <lineage>
        <taxon>Eukaryota</taxon>
        <taxon>Metazoa</taxon>
        <taxon>Chordata</taxon>
        <taxon>Craniata</taxon>
        <taxon>Vertebrata</taxon>
        <taxon>Euteleostomi</taxon>
        <taxon>Mammalia</taxon>
        <taxon>Eutheria</taxon>
        <taxon>Laurasiatheria</taxon>
        <taxon>Carnivora</taxon>
        <taxon>Feliformia</taxon>
        <taxon>Felidae</taxon>
        <taxon>Pantherinae</taxon>
        <taxon>Panthera</taxon>
    </lineage>
</organism>
<name>A0A8C8X5J9_PANLE</name>
<dbReference type="Proteomes" id="UP000694399">
    <property type="component" value="Chromosome B2"/>
</dbReference>
<reference evidence="1" key="1">
    <citation type="journal article" date="2019" name="bioRxiv">
        <title>Long live the king: chromosome-level assembly of the lion (Panthera leo) using linked-read, Hi-C, and long read data.</title>
        <authorList>
            <person name="Armstrong E.E."/>
            <person name="Taylor R.W."/>
            <person name="Miller D.E."/>
            <person name="Kaelin C."/>
            <person name="Barsh G."/>
            <person name="Hadly E.A."/>
            <person name="Petrov D."/>
        </authorList>
    </citation>
    <scope>NUCLEOTIDE SEQUENCE [LARGE SCALE GENOMIC DNA]</scope>
</reference>
<keyword evidence="2" id="KW-1185">Reference proteome</keyword>
<protein>
    <submittedName>
        <fullName evidence="1">Uncharacterized protein</fullName>
    </submittedName>
</protein>
<reference evidence="1" key="2">
    <citation type="submission" date="2025-08" db="UniProtKB">
        <authorList>
            <consortium name="Ensembl"/>
        </authorList>
    </citation>
    <scope>IDENTIFICATION</scope>
</reference>
<evidence type="ECO:0000313" key="1">
    <source>
        <dbReference type="Ensembl" id="ENSPLOP00000012372.1"/>
    </source>
</evidence>
<dbReference type="AlphaFoldDB" id="A0A8C8X5J9"/>
<proteinExistence type="predicted"/>
<sequence>MSSGACVNSLPHWVEQLKLVERVKGSQAAAELQQLPVRRMPARTLSNNGLSSSQAILFYKIKFFYM</sequence>
<reference evidence="1" key="3">
    <citation type="submission" date="2025-09" db="UniProtKB">
        <authorList>
            <consortium name="Ensembl"/>
        </authorList>
    </citation>
    <scope>IDENTIFICATION</scope>
</reference>
<evidence type="ECO:0000313" key="2">
    <source>
        <dbReference type="Proteomes" id="UP000694399"/>
    </source>
</evidence>
<dbReference type="Ensembl" id="ENSPLOT00000013727.1">
    <property type="protein sequence ID" value="ENSPLOP00000012372.1"/>
    <property type="gene ID" value="ENSPLOG00000009093.1"/>
</dbReference>